<organism evidence="1">
    <name type="scientific">Planktothricoides raciborskii GIHE-MW2</name>
    <dbReference type="NCBI Taxonomy" id="2792601"/>
    <lineage>
        <taxon>Bacteria</taxon>
        <taxon>Bacillati</taxon>
        <taxon>Cyanobacteriota</taxon>
        <taxon>Cyanophyceae</taxon>
        <taxon>Oscillatoriophycideae</taxon>
        <taxon>Oscillatoriales</taxon>
        <taxon>Oscillatoriaceae</taxon>
        <taxon>Planktothricoides</taxon>
    </lineage>
</organism>
<accession>A0AAU8J7I4</accession>
<sequence length="61" mass="6829">MAIRPYCRNASPLQCRNASPLQCRNASPLQNSLVPMQSMGMPNQRLCLARVADLIRLNPTF</sequence>
<protein>
    <submittedName>
        <fullName evidence="1">Uncharacterized protein</fullName>
    </submittedName>
</protein>
<dbReference type="EMBL" id="CP159837">
    <property type="protein sequence ID" value="XCM34770.1"/>
    <property type="molecule type" value="Genomic_DNA"/>
</dbReference>
<gene>
    <name evidence="1" type="ORF">ABWT76_003402</name>
</gene>
<dbReference type="RefSeq" id="WP_156331805.1">
    <property type="nucleotide sequence ID" value="NZ_CP159837.1"/>
</dbReference>
<name>A0AAU8J7I4_9CYAN</name>
<evidence type="ECO:0000313" key="1">
    <source>
        <dbReference type="EMBL" id="XCM34770.1"/>
    </source>
</evidence>
<dbReference type="AlphaFoldDB" id="A0AAU8J7I4"/>
<reference evidence="1" key="1">
    <citation type="submission" date="2024-07" db="EMBL/GenBank/DDBJ databases">
        <authorList>
            <person name="Kim Y.J."/>
            <person name="Jeong J.Y."/>
        </authorList>
    </citation>
    <scope>NUCLEOTIDE SEQUENCE</scope>
    <source>
        <strain evidence="1">GIHE-MW2</strain>
    </source>
</reference>
<proteinExistence type="predicted"/>